<reference evidence="4 5" key="1">
    <citation type="journal article" date="2012" name="G3 (Bethesda)">
        <title>Pichia sorbitophila, an interspecies yeast hybrid reveals early steps of genome resolution following polyploidization.</title>
        <authorList>
            <person name="Leh Louis V."/>
            <person name="Despons L."/>
            <person name="Friedrich A."/>
            <person name="Martin T."/>
            <person name="Durrens P."/>
            <person name="Casaregola S."/>
            <person name="Neuveglise C."/>
            <person name="Fairhead C."/>
            <person name="Marck C."/>
            <person name="Cruz J.A."/>
            <person name="Straub M.L."/>
            <person name="Kugler V."/>
            <person name="Sacerdot C."/>
            <person name="Uzunov Z."/>
            <person name="Thierry A."/>
            <person name="Weiss S."/>
            <person name="Bleykasten C."/>
            <person name="De Montigny J."/>
            <person name="Jacques N."/>
            <person name="Jung P."/>
            <person name="Lemaire M."/>
            <person name="Mallet S."/>
            <person name="Morel G."/>
            <person name="Richard G.F."/>
            <person name="Sarkar A."/>
            <person name="Savel G."/>
            <person name="Schacherer J."/>
            <person name="Seret M.L."/>
            <person name="Talla E."/>
            <person name="Samson G."/>
            <person name="Jubin C."/>
            <person name="Poulain J."/>
            <person name="Vacherie B."/>
            <person name="Barbe V."/>
            <person name="Pelletier E."/>
            <person name="Sherman D.J."/>
            <person name="Westhof E."/>
            <person name="Weissenbach J."/>
            <person name="Baret P.V."/>
            <person name="Wincker P."/>
            <person name="Gaillardin C."/>
            <person name="Dujon B."/>
            <person name="Souciet J.L."/>
        </authorList>
    </citation>
    <scope>NUCLEOTIDE SEQUENCE [LARGE SCALE GENOMIC DNA]</scope>
    <source>
        <strain evidence="5">ATCC MYA-4447 / BCRC 22081 / CBS 7064 / NBRC 10061 / NRRL Y-12695</strain>
    </source>
</reference>
<dbReference type="PROSITE" id="PS50076">
    <property type="entry name" value="DNAJ_2"/>
    <property type="match status" value="1"/>
</dbReference>
<dbReference type="HOGENOM" id="CLU_055868_0_2_1"/>
<organism evidence="4 5">
    <name type="scientific">Pichia sorbitophila (strain ATCC MYA-4447 / BCRC 22081 / CBS 7064 / NBRC 10061 / NRRL Y-12695)</name>
    <name type="common">Hybrid yeast</name>
    <dbReference type="NCBI Taxonomy" id="559304"/>
    <lineage>
        <taxon>Eukaryota</taxon>
        <taxon>Fungi</taxon>
        <taxon>Dikarya</taxon>
        <taxon>Ascomycota</taxon>
        <taxon>Saccharomycotina</taxon>
        <taxon>Pichiomycetes</taxon>
        <taxon>Debaryomycetaceae</taxon>
        <taxon>Millerozyma</taxon>
    </lineage>
</organism>
<dbReference type="Pfam" id="PF23302">
    <property type="entry name" value="HTH_DNAJC9"/>
    <property type="match status" value="1"/>
</dbReference>
<feature type="region of interest" description="Disordered" evidence="2">
    <location>
        <begin position="246"/>
        <end position="283"/>
    </location>
</feature>
<dbReference type="OMA" id="FPTWREY"/>
<dbReference type="Gene3D" id="1.10.287.110">
    <property type="entry name" value="DnaJ domain"/>
    <property type="match status" value="1"/>
</dbReference>
<dbReference type="Pfam" id="PF00226">
    <property type="entry name" value="DnaJ"/>
    <property type="match status" value="1"/>
</dbReference>
<evidence type="ECO:0000259" key="3">
    <source>
        <dbReference type="PROSITE" id="PS50076"/>
    </source>
</evidence>
<dbReference type="InterPro" id="IPR052594">
    <property type="entry name" value="J_domain-containing_protein"/>
</dbReference>
<dbReference type="OrthoDB" id="110024at2759"/>
<keyword evidence="1" id="KW-0175">Coiled coil</keyword>
<feature type="domain" description="J" evidence="3">
    <location>
        <begin position="9"/>
        <end position="76"/>
    </location>
</feature>
<dbReference type="SUPFAM" id="SSF46565">
    <property type="entry name" value="Chaperone J-domain"/>
    <property type="match status" value="1"/>
</dbReference>
<dbReference type="PROSITE" id="PS00636">
    <property type="entry name" value="DNAJ_1"/>
    <property type="match status" value="1"/>
</dbReference>
<dbReference type="InterPro" id="IPR001623">
    <property type="entry name" value="DnaJ_domain"/>
</dbReference>
<dbReference type="EMBL" id="FO082058">
    <property type="protein sequence ID" value="CCE73025.1"/>
    <property type="molecule type" value="Genomic_DNA"/>
</dbReference>
<dbReference type="SMART" id="SM00271">
    <property type="entry name" value="DnaJ"/>
    <property type="match status" value="1"/>
</dbReference>
<dbReference type="InterPro" id="IPR056453">
    <property type="entry name" value="HTH_DNAJC9"/>
</dbReference>
<dbReference type="PRINTS" id="PR00625">
    <property type="entry name" value="JDOMAIN"/>
</dbReference>
<name>G8YSX4_PICSO</name>
<dbReference type="PANTHER" id="PTHR44144">
    <property type="entry name" value="DNAJ HOMOLOG SUBFAMILY C MEMBER 9"/>
    <property type="match status" value="1"/>
</dbReference>
<dbReference type="AlphaFoldDB" id="G8YSX4"/>
<dbReference type="GO" id="GO:0005737">
    <property type="term" value="C:cytoplasm"/>
    <property type="evidence" value="ECO:0007669"/>
    <property type="project" value="TreeGrafter"/>
</dbReference>
<dbReference type="GO" id="GO:0005634">
    <property type="term" value="C:nucleus"/>
    <property type="evidence" value="ECO:0007669"/>
    <property type="project" value="TreeGrafter"/>
</dbReference>
<dbReference type="CDD" id="cd06257">
    <property type="entry name" value="DnaJ"/>
    <property type="match status" value="1"/>
</dbReference>
<feature type="compositionally biased region" description="Basic and acidic residues" evidence="2">
    <location>
        <begin position="246"/>
        <end position="269"/>
    </location>
</feature>
<feature type="compositionally biased region" description="Basic residues" evidence="2">
    <location>
        <begin position="270"/>
        <end position="283"/>
    </location>
</feature>
<evidence type="ECO:0000256" key="1">
    <source>
        <dbReference type="SAM" id="Coils"/>
    </source>
</evidence>
<dbReference type="InterPro" id="IPR018253">
    <property type="entry name" value="DnaJ_domain_CS"/>
</dbReference>
<keyword evidence="5" id="KW-1185">Reference proteome</keyword>
<gene>
    <name evidence="4" type="primary">Piso0_000035</name>
    <name evidence="4" type="ORF">GNLVRS01_PISO0B00793g</name>
</gene>
<dbReference type="InterPro" id="IPR036869">
    <property type="entry name" value="J_dom_sf"/>
</dbReference>
<evidence type="ECO:0000256" key="2">
    <source>
        <dbReference type="SAM" id="MobiDB-lite"/>
    </source>
</evidence>
<feature type="coiled-coil region" evidence="1">
    <location>
        <begin position="188"/>
        <end position="225"/>
    </location>
</feature>
<accession>G8YSX4</accession>
<proteinExistence type="predicted"/>
<dbReference type="eggNOG" id="KOG0719">
    <property type="taxonomic scope" value="Eukaryota"/>
</dbReference>
<dbReference type="GO" id="GO:0031072">
    <property type="term" value="F:heat shock protein binding"/>
    <property type="evidence" value="ECO:0007669"/>
    <property type="project" value="TreeGrafter"/>
</dbReference>
<dbReference type="InParanoid" id="G8YSX4"/>
<evidence type="ECO:0000313" key="4">
    <source>
        <dbReference type="EMBL" id="CCE73025.1"/>
    </source>
</evidence>
<dbReference type="Proteomes" id="UP000005222">
    <property type="component" value="Chromosome B"/>
</dbReference>
<evidence type="ECO:0000313" key="5">
    <source>
        <dbReference type="Proteomes" id="UP000005222"/>
    </source>
</evidence>
<sequence length="283" mass="33500">MPVPFPDLDPYEVLGLDSGADPIEIKKAYKKLSLKYHPDKIQQSSSSNDVDHFPKIQFAYSVLSDSSKRQRYDATKSLDVIDDYDNDFFDWKEYFDSMNERITIDMIEQDKEKYQYSSEEREDIIQNFLFYEGDFLKLFEVIPHLEFDEVQEDRIYHIIEDAIKDNRVNPENDAGALRLWEKYKKTRKTKVQNMLKKLAREAKQAEALEKQIKDKEKRKLNNENDLKSLIQSRQSNRLDDLINKLESKYGDSKGKKRASKDISDEEFSRIQKKLKNPTNSKKN</sequence>
<dbReference type="PANTHER" id="PTHR44144:SF1">
    <property type="entry name" value="DNAJ HOMOLOG SUBFAMILY C MEMBER 9"/>
    <property type="match status" value="1"/>
</dbReference>
<protein>
    <submittedName>
        <fullName evidence="4">Piso0_000035 protein</fullName>
    </submittedName>
</protein>